<dbReference type="OrthoDB" id="3239749at2759"/>
<dbReference type="AlphaFoldDB" id="A0A8H5BJ16"/>
<protein>
    <submittedName>
        <fullName evidence="1">Uncharacterized protein</fullName>
    </submittedName>
</protein>
<reference evidence="1 2" key="1">
    <citation type="journal article" date="2020" name="ISME J.">
        <title>Uncovering the hidden diversity of litter-decomposition mechanisms in mushroom-forming fungi.</title>
        <authorList>
            <person name="Floudas D."/>
            <person name="Bentzer J."/>
            <person name="Ahren D."/>
            <person name="Johansson T."/>
            <person name="Persson P."/>
            <person name="Tunlid A."/>
        </authorList>
    </citation>
    <scope>NUCLEOTIDE SEQUENCE [LARGE SCALE GENOMIC DNA]</scope>
    <source>
        <strain evidence="1 2">CBS 101986</strain>
    </source>
</reference>
<dbReference type="EMBL" id="JAACJJ010000016">
    <property type="protein sequence ID" value="KAF5324195.1"/>
    <property type="molecule type" value="Genomic_DNA"/>
</dbReference>
<gene>
    <name evidence="1" type="ORF">D9619_011344</name>
</gene>
<dbReference type="Proteomes" id="UP000567179">
    <property type="component" value="Unassembled WGS sequence"/>
</dbReference>
<evidence type="ECO:0000313" key="2">
    <source>
        <dbReference type="Proteomes" id="UP000567179"/>
    </source>
</evidence>
<evidence type="ECO:0000313" key="1">
    <source>
        <dbReference type="EMBL" id="KAF5324195.1"/>
    </source>
</evidence>
<name>A0A8H5BJ16_9AGAR</name>
<accession>A0A8H5BJ16</accession>
<comment type="caution">
    <text evidence="1">The sequence shown here is derived from an EMBL/GenBank/DDBJ whole genome shotgun (WGS) entry which is preliminary data.</text>
</comment>
<proteinExistence type="predicted"/>
<sequence length="290" mass="33421">MGIYIRCTERDEDSSQYIFSSSIITFTAINASMSDSGTDALCHFFNVDNATEWPPNELSGPAISLPDMYKKYRLKDKLYIEFLRMDSKESQRPTKNHVVFQLPFVESHKLQIEGDEIKLEAARISMDLSINDAAMDKIDDKCVEIDFLDKSLGDDYIPGSLNVKMLKYQGQTQMANKFIVFSGLDIPTLGAFVDFIKDHGIHQMSFLLYMDMYWKGCRDFITQAFVRLRAENRISATDEEGHTFKSYITKVHHQGSGSHEKLVDRGKFIRYVRIYPDEIQGAYEFEDEEV</sequence>
<keyword evidence="2" id="KW-1185">Reference proteome</keyword>
<organism evidence="1 2">
    <name type="scientific">Psilocybe cf. subviscida</name>
    <dbReference type="NCBI Taxonomy" id="2480587"/>
    <lineage>
        <taxon>Eukaryota</taxon>
        <taxon>Fungi</taxon>
        <taxon>Dikarya</taxon>
        <taxon>Basidiomycota</taxon>
        <taxon>Agaricomycotina</taxon>
        <taxon>Agaricomycetes</taxon>
        <taxon>Agaricomycetidae</taxon>
        <taxon>Agaricales</taxon>
        <taxon>Agaricineae</taxon>
        <taxon>Strophariaceae</taxon>
        <taxon>Psilocybe</taxon>
    </lineage>
</organism>